<evidence type="ECO:0000313" key="1">
    <source>
        <dbReference type="EMBL" id="GGZ57169.1"/>
    </source>
</evidence>
<protein>
    <submittedName>
        <fullName evidence="1">Uncharacterized protein</fullName>
    </submittedName>
</protein>
<reference evidence="2" key="1">
    <citation type="journal article" date="2019" name="Int. J. Syst. Evol. Microbiol.">
        <title>The Global Catalogue of Microorganisms (GCM) 10K type strain sequencing project: providing services to taxonomists for standard genome sequencing and annotation.</title>
        <authorList>
            <consortium name="The Broad Institute Genomics Platform"/>
            <consortium name="The Broad Institute Genome Sequencing Center for Infectious Disease"/>
            <person name="Wu L."/>
            <person name="Ma J."/>
        </authorList>
    </citation>
    <scope>NUCLEOTIDE SEQUENCE [LARGE SCALE GENOMIC DNA]</scope>
    <source>
        <strain evidence="2">KCTC 22558</strain>
    </source>
</reference>
<sequence>MRPPDPPLMPNLPEPFFWEILRDRDWGPYWQVLARLPEPVQFAEVHCRRRGWVAIVGLYRRAPRPVPVGPLPQTAEHVRAWLQKHGVRAIEEAKSSRMMRNFPTAPLA</sequence>
<dbReference type="Proteomes" id="UP000643403">
    <property type="component" value="Unassembled WGS sequence"/>
</dbReference>
<name>A0ABQ3BXH9_9GAMM</name>
<organism evidence="1 2">
    <name type="scientific">Cognatilysobacter xinjiangensis</name>
    <dbReference type="NCBI Taxonomy" id="546892"/>
    <lineage>
        <taxon>Bacteria</taxon>
        <taxon>Pseudomonadati</taxon>
        <taxon>Pseudomonadota</taxon>
        <taxon>Gammaproteobacteria</taxon>
        <taxon>Lysobacterales</taxon>
        <taxon>Lysobacteraceae</taxon>
        <taxon>Cognatilysobacter</taxon>
    </lineage>
</organism>
<dbReference type="EMBL" id="BMXY01000001">
    <property type="protein sequence ID" value="GGZ57169.1"/>
    <property type="molecule type" value="Genomic_DNA"/>
</dbReference>
<evidence type="ECO:0000313" key="2">
    <source>
        <dbReference type="Proteomes" id="UP000643403"/>
    </source>
</evidence>
<proteinExistence type="predicted"/>
<keyword evidence="2" id="KW-1185">Reference proteome</keyword>
<comment type="caution">
    <text evidence="1">The sequence shown here is derived from an EMBL/GenBank/DDBJ whole genome shotgun (WGS) entry which is preliminary data.</text>
</comment>
<accession>A0ABQ3BXH9</accession>
<gene>
    <name evidence="1" type="ORF">GCM10008101_08360</name>
</gene>